<protein>
    <recommendedName>
        <fullName evidence="3">Peptidase C39 domain-containing protein</fullName>
    </recommendedName>
</protein>
<evidence type="ECO:0008006" key="3">
    <source>
        <dbReference type="Google" id="ProtNLM"/>
    </source>
</evidence>
<name>A0A1W1EMD1_ECOLX</name>
<reference evidence="2" key="1">
    <citation type="submission" date="2017-01" db="EMBL/GenBank/DDBJ databases">
        <authorList>
            <person name="Joensson R."/>
        </authorList>
    </citation>
    <scope>NUCLEOTIDE SEQUENCE [LARGE SCALE GENOMIC DNA]</scope>
</reference>
<dbReference type="AlphaFoldDB" id="A0A1W1EMD1"/>
<evidence type="ECO:0000313" key="2">
    <source>
        <dbReference type="Proteomes" id="UP000245997"/>
    </source>
</evidence>
<proteinExistence type="predicted"/>
<dbReference type="Proteomes" id="UP000245997">
    <property type="component" value="Plasmid pAA"/>
</dbReference>
<organism evidence="1 2">
    <name type="scientific">Escherichia coli</name>
    <dbReference type="NCBI Taxonomy" id="562"/>
    <lineage>
        <taxon>Bacteria</taxon>
        <taxon>Pseudomonadati</taxon>
        <taxon>Pseudomonadota</taxon>
        <taxon>Gammaproteobacteria</taxon>
        <taxon>Enterobacterales</taxon>
        <taxon>Enterobacteriaceae</taxon>
        <taxon>Escherichia</taxon>
    </lineage>
</organism>
<evidence type="ECO:0000313" key="1">
    <source>
        <dbReference type="EMBL" id="SJK83499.1"/>
    </source>
</evidence>
<accession>A0A1W1EMD1</accession>
<dbReference type="EMBL" id="LT719075">
    <property type="protein sequence ID" value="SJK83499.1"/>
    <property type="molecule type" value="Genomic_DNA"/>
</dbReference>
<sequence>MADFGLLGGVNHYVLIVSVDTKRGKITILDPLNINFGMPGYSGYRIYDFYSVARKIEDTLVINKYKVDLFRDYK</sequence>
<gene>
    <name evidence="1" type="ORF">BQ8769_117</name>
</gene>